<organism evidence="3 4">
    <name type="scientific">Cryptococcus amylolentus CBS 6039</name>
    <dbReference type="NCBI Taxonomy" id="1295533"/>
    <lineage>
        <taxon>Eukaryota</taxon>
        <taxon>Fungi</taxon>
        <taxon>Dikarya</taxon>
        <taxon>Basidiomycota</taxon>
        <taxon>Agaricomycotina</taxon>
        <taxon>Tremellomycetes</taxon>
        <taxon>Tremellales</taxon>
        <taxon>Cryptococcaceae</taxon>
        <taxon>Cryptococcus</taxon>
    </lineage>
</organism>
<keyword evidence="1" id="KW-0732">Signal</keyword>
<name>A0A1E3HDZ3_9TREE</name>
<dbReference type="Pfam" id="PF22485">
    <property type="entry name" value="DUF6987"/>
    <property type="match status" value="1"/>
</dbReference>
<feature type="domain" description="DUF6987" evidence="2">
    <location>
        <begin position="133"/>
        <end position="252"/>
    </location>
</feature>
<feature type="chain" id="PRO_5009129096" description="DUF6987 domain-containing protein" evidence="1">
    <location>
        <begin position="20"/>
        <end position="259"/>
    </location>
</feature>
<feature type="signal peptide" evidence="1">
    <location>
        <begin position="1"/>
        <end position="19"/>
    </location>
</feature>
<dbReference type="RefSeq" id="XP_018990340.1">
    <property type="nucleotide sequence ID" value="XM_019141533.1"/>
</dbReference>
<reference evidence="3 4" key="1">
    <citation type="submission" date="2016-06" db="EMBL/GenBank/DDBJ databases">
        <title>Evolution of pathogenesis and genome organization in the Tremellales.</title>
        <authorList>
            <person name="Cuomo C."/>
            <person name="Litvintseva A."/>
            <person name="Heitman J."/>
            <person name="Chen Y."/>
            <person name="Sun S."/>
            <person name="Springer D."/>
            <person name="Dromer F."/>
            <person name="Young S."/>
            <person name="Zeng Q."/>
            <person name="Chapman S."/>
            <person name="Gujja S."/>
            <person name="Saif S."/>
            <person name="Birren B."/>
        </authorList>
    </citation>
    <scope>NUCLEOTIDE SEQUENCE [LARGE SCALE GENOMIC DNA]</scope>
    <source>
        <strain evidence="3 4">CBS 6039</strain>
    </source>
</reference>
<dbReference type="Proteomes" id="UP000094065">
    <property type="component" value="Unassembled WGS sequence"/>
</dbReference>
<sequence length="259" mass="26544">MRFSTLFAAALPLLGSALAAPIVAVDADAAAALNVRDLLDVDADAKAALNLKRDLLDVDADVAAAVDLKRDLLDVDADVAAAVGLKRDLLDVDADAKAALNVRDVDYVSVLQSLESTVGSITALAANATEDEVTKVLTTVKDTLSTALSDLGLSSSSSKRSERLVARDLTDDVSNLLATVIQDVNTIVAPLEDTLSSIPAVKALLDEVNTALSSIVKGLDEILGGVLTLVTNILNGLGINLSPLLSGVLGLLTGLLGAL</sequence>
<protein>
    <recommendedName>
        <fullName evidence="2">DUF6987 domain-containing protein</fullName>
    </recommendedName>
</protein>
<dbReference type="GeneID" id="30158235"/>
<dbReference type="EMBL" id="AWGJ01000011">
    <property type="protein sequence ID" value="ODN74559.1"/>
    <property type="molecule type" value="Genomic_DNA"/>
</dbReference>
<dbReference type="AlphaFoldDB" id="A0A1E3HDZ3"/>
<keyword evidence="4" id="KW-1185">Reference proteome</keyword>
<dbReference type="OrthoDB" id="2576255at2759"/>
<comment type="caution">
    <text evidence="3">The sequence shown here is derived from an EMBL/GenBank/DDBJ whole genome shotgun (WGS) entry which is preliminary data.</text>
</comment>
<proteinExistence type="predicted"/>
<accession>A0A1E3HDZ3</accession>
<evidence type="ECO:0000313" key="4">
    <source>
        <dbReference type="Proteomes" id="UP000094065"/>
    </source>
</evidence>
<evidence type="ECO:0000256" key="1">
    <source>
        <dbReference type="SAM" id="SignalP"/>
    </source>
</evidence>
<evidence type="ECO:0000259" key="2">
    <source>
        <dbReference type="Pfam" id="PF22485"/>
    </source>
</evidence>
<dbReference type="InterPro" id="IPR054256">
    <property type="entry name" value="DUF6987"/>
</dbReference>
<gene>
    <name evidence="3" type="ORF">L202_06926</name>
</gene>
<evidence type="ECO:0000313" key="3">
    <source>
        <dbReference type="EMBL" id="ODN74559.1"/>
    </source>
</evidence>